<reference evidence="1 2" key="1">
    <citation type="submission" date="2022-05" db="EMBL/GenBank/DDBJ databases">
        <authorList>
            <consortium name="Genoscope - CEA"/>
            <person name="William W."/>
        </authorList>
    </citation>
    <scope>NUCLEOTIDE SEQUENCE [LARGE SCALE GENOMIC DNA]</scope>
</reference>
<protein>
    <submittedName>
        <fullName evidence="1">Uncharacterized protein</fullName>
    </submittedName>
</protein>
<evidence type="ECO:0000313" key="2">
    <source>
        <dbReference type="Proteomes" id="UP001159427"/>
    </source>
</evidence>
<proteinExistence type="predicted"/>
<evidence type="ECO:0000313" key="1">
    <source>
        <dbReference type="EMBL" id="CAH3152710.1"/>
    </source>
</evidence>
<gene>
    <name evidence="1" type="ORF">PEVE_00000840</name>
</gene>
<organism evidence="1 2">
    <name type="scientific">Porites evermanni</name>
    <dbReference type="NCBI Taxonomy" id="104178"/>
    <lineage>
        <taxon>Eukaryota</taxon>
        <taxon>Metazoa</taxon>
        <taxon>Cnidaria</taxon>
        <taxon>Anthozoa</taxon>
        <taxon>Hexacorallia</taxon>
        <taxon>Scleractinia</taxon>
        <taxon>Fungiina</taxon>
        <taxon>Poritidae</taxon>
        <taxon>Porites</taxon>
    </lineage>
</organism>
<name>A0ABN8PX38_9CNID</name>
<keyword evidence="2" id="KW-1185">Reference proteome</keyword>
<dbReference type="EMBL" id="CALNXI010001040">
    <property type="protein sequence ID" value="CAH3152710.1"/>
    <property type="molecule type" value="Genomic_DNA"/>
</dbReference>
<sequence>MEIITKKISSELQNELDQIFEEAKGSGDLLKRIWQQDLDERKAFWKDQNRNGKGRTRNRWSAITYRIALAISTRSPAAYEALISYQILKLPSVASLKHFTSANKQPTV</sequence>
<dbReference type="Proteomes" id="UP001159427">
    <property type="component" value="Unassembled WGS sequence"/>
</dbReference>
<accession>A0ABN8PX38</accession>
<comment type="caution">
    <text evidence="1">The sequence shown here is derived from an EMBL/GenBank/DDBJ whole genome shotgun (WGS) entry which is preliminary data.</text>
</comment>